<dbReference type="PRINTS" id="PR00081">
    <property type="entry name" value="GDHRDH"/>
</dbReference>
<evidence type="ECO:0000313" key="6">
    <source>
        <dbReference type="Proteomes" id="UP000553980"/>
    </source>
</evidence>
<reference evidence="4 5" key="1">
    <citation type="journal article" date="2011" name="Int. J. Syst. Evol. Microbiol.">
        <title>Ochrobactrum pecoris sp. nov., isolated from farm animals.</title>
        <authorList>
            <person name="Kampfer P."/>
            <person name="Huber B."/>
            <person name="Busse H.J."/>
            <person name="Scholz H.C."/>
            <person name="Tomaso H."/>
            <person name="Hotzel H."/>
            <person name="Melzer F."/>
        </authorList>
    </citation>
    <scope>NUCLEOTIDE SEQUENCE [LARGE SCALE GENOMIC DNA]</scope>
    <source>
        <strain evidence="4 5">08RB2639</strain>
    </source>
</reference>
<evidence type="ECO:0000256" key="1">
    <source>
        <dbReference type="ARBA" id="ARBA00006484"/>
    </source>
</evidence>
<dbReference type="GO" id="GO:0016491">
    <property type="term" value="F:oxidoreductase activity"/>
    <property type="evidence" value="ECO:0007669"/>
    <property type="project" value="UniProtKB-KW"/>
</dbReference>
<dbReference type="SUPFAM" id="SSF51735">
    <property type="entry name" value="NAD(P)-binding Rossmann-fold domains"/>
    <property type="match status" value="1"/>
</dbReference>
<dbReference type="PANTHER" id="PTHR24321:SF8">
    <property type="entry name" value="ESTRADIOL 17-BETA-DEHYDROGENASE 8-RELATED"/>
    <property type="match status" value="1"/>
</dbReference>
<dbReference type="InterPro" id="IPR036291">
    <property type="entry name" value="NAD(P)-bd_dom_sf"/>
</dbReference>
<reference evidence="4" key="2">
    <citation type="submission" date="2019-06" db="EMBL/GenBank/DDBJ databases">
        <authorList>
            <person name="Hu M."/>
        </authorList>
    </citation>
    <scope>NUCLEOTIDE SEQUENCE</scope>
    <source>
        <strain evidence="4">08RB2639</strain>
    </source>
</reference>
<dbReference type="NCBIfam" id="NF005559">
    <property type="entry name" value="PRK07231.1"/>
    <property type="match status" value="1"/>
</dbReference>
<comment type="similarity">
    <text evidence="1">Belongs to the short-chain dehydrogenases/reductases (SDR) family.</text>
</comment>
<dbReference type="FunFam" id="3.40.50.720:FF:000084">
    <property type="entry name" value="Short-chain dehydrogenase reductase"/>
    <property type="match status" value="1"/>
</dbReference>
<keyword evidence="6" id="KW-1185">Reference proteome</keyword>
<dbReference type="CDD" id="cd05233">
    <property type="entry name" value="SDR_c"/>
    <property type="match status" value="1"/>
</dbReference>
<dbReference type="PRINTS" id="PR00080">
    <property type="entry name" value="SDRFAMILY"/>
</dbReference>
<accession>A0A5C5CCS3</accession>
<dbReference type="RefSeq" id="WP_140022765.1">
    <property type="nucleotide sequence ID" value="NZ_JACIEX010000015.1"/>
</dbReference>
<dbReference type="PANTHER" id="PTHR24321">
    <property type="entry name" value="DEHYDROGENASES, SHORT CHAIN"/>
    <property type="match status" value="1"/>
</dbReference>
<evidence type="ECO:0000313" key="3">
    <source>
        <dbReference type="EMBL" id="MBB4095876.1"/>
    </source>
</evidence>
<evidence type="ECO:0000313" key="5">
    <source>
        <dbReference type="Proteomes" id="UP000313390"/>
    </source>
</evidence>
<dbReference type="Pfam" id="PF13561">
    <property type="entry name" value="adh_short_C2"/>
    <property type="match status" value="1"/>
</dbReference>
<dbReference type="EMBL" id="VEWK01000016">
    <property type="protein sequence ID" value="TNV09102.1"/>
    <property type="molecule type" value="Genomic_DNA"/>
</dbReference>
<proteinExistence type="inferred from homology"/>
<name>A0A5C5CCS3_9HYPH</name>
<dbReference type="Proteomes" id="UP000553980">
    <property type="component" value="Unassembled WGS sequence"/>
</dbReference>
<keyword evidence="2" id="KW-0560">Oxidoreductase</keyword>
<sequence length="257" mass="26839">MGRLDERVMIVTGGASGIGKSTALLAAQEGARVVIADRNLSGAEAVSHAAGDRAIAVRFDATDAPSIDGVVRMAIDHFGRIDILHNNVAMTADAWARDTTVLETTLETWDLTFSVNLRSQFIACKAVLPHMIRQGGGSIINMASGSGHKGASGLVAYGTSKAAIMGFTRYMAVQYGRHNIRTNAIAPGVVLTEQIKSNKPELEAATLVTLPFPRVGVSSDIAGMVVFLASDEAAYVNGQTINCDGGATAGVAPTIRQ</sequence>
<evidence type="ECO:0000313" key="4">
    <source>
        <dbReference type="EMBL" id="TNV09102.1"/>
    </source>
</evidence>
<protein>
    <submittedName>
        <fullName evidence="3">NAD(P)-dependent dehydrogenase (Short-subunit alcohol dehydrogenase family)</fullName>
    </submittedName>
    <submittedName>
        <fullName evidence="4">SDR family oxidoreductase</fullName>
    </submittedName>
</protein>
<reference evidence="3 6" key="3">
    <citation type="submission" date="2020-08" db="EMBL/GenBank/DDBJ databases">
        <title>Genomic Encyclopedia of Type Strains, Phase IV (KMG-IV): sequencing the most valuable type-strain genomes for metagenomic binning, comparative biology and taxonomic classification.</title>
        <authorList>
            <person name="Goeker M."/>
        </authorList>
    </citation>
    <scope>NUCLEOTIDE SEQUENCE [LARGE SCALE GENOMIC DNA]</scope>
    <source>
        <strain evidence="3 6">DSM 23868</strain>
    </source>
</reference>
<dbReference type="EMBL" id="JACIEX010000015">
    <property type="protein sequence ID" value="MBB4095876.1"/>
    <property type="molecule type" value="Genomic_DNA"/>
</dbReference>
<dbReference type="AlphaFoldDB" id="A0A5C5CCS3"/>
<dbReference type="OrthoDB" id="7568484at2"/>
<evidence type="ECO:0000256" key="2">
    <source>
        <dbReference type="ARBA" id="ARBA00023002"/>
    </source>
</evidence>
<dbReference type="Proteomes" id="UP000313390">
    <property type="component" value="Unassembled WGS sequence"/>
</dbReference>
<organism evidence="4 5">
    <name type="scientific">Brucella pecoris</name>
    <dbReference type="NCBI Taxonomy" id="867683"/>
    <lineage>
        <taxon>Bacteria</taxon>
        <taxon>Pseudomonadati</taxon>
        <taxon>Pseudomonadota</taxon>
        <taxon>Alphaproteobacteria</taxon>
        <taxon>Hyphomicrobiales</taxon>
        <taxon>Brucellaceae</taxon>
        <taxon>Brucella/Ochrobactrum group</taxon>
        <taxon>Brucella</taxon>
    </lineage>
</organism>
<gene>
    <name evidence="4" type="ORF">FIB18_22050</name>
    <name evidence="3" type="ORF">GGQ79_004429</name>
</gene>
<dbReference type="Gene3D" id="3.40.50.720">
    <property type="entry name" value="NAD(P)-binding Rossmann-like Domain"/>
    <property type="match status" value="1"/>
</dbReference>
<dbReference type="InterPro" id="IPR002347">
    <property type="entry name" value="SDR_fam"/>
</dbReference>
<comment type="caution">
    <text evidence="4">The sequence shown here is derived from an EMBL/GenBank/DDBJ whole genome shotgun (WGS) entry which is preliminary data.</text>
</comment>